<dbReference type="InterPro" id="IPR001789">
    <property type="entry name" value="Sig_transdc_resp-reg_receiver"/>
</dbReference>
<dbReference type="SUPFAM" id="SSF46689">
    <property type="entry name" value="Homeodomain-like"/>
    <property type="match status" value="1"/>
</dbReference>
<evidence type="ECO:0000256" key="6">
    <source>
        <dbReference type="PROSITE-ProRule" id="PRU00169"/>
    </source>
</evidence>
<keyword evidence="5" id="KW-0804">Transcription</keyword>
<keyword evidence="3" id="KW-0805">Transcription regulation</keyword>
<dbReference type="InterPro" id="IPR011006">
    <property type="entry name" value="CheY-like_superfamily"/>
</dbReference>
<dbReference type="PANTHER" id="PTHR32071:SF86">
    <property type="entry name" value="TWO COMPONENT SIGNAL TRANSDUCTION SYSTEM SIGMA54-DEPENDENT RESPONSE REGULATOR FIS FAMILY"/>
    <property type="match status" value="1"/>
</dbReference>
<evidence type="ECO:0000256" key="1">
    <source>
        <dbReference type="ARBA" id="ARBA00022741"/>
    </source>
</evidence>
<dbReference type="InterPro" id="IPR003593">
    <property type="entry name" value="AAA+_ATPase"/>
</dbReference>
<dbReference type="InterPro" id="IPR025944">
    <property type="entry name" value="Sigma_54_int_dom_CS"/>
</dbReference>
<dbReference type="CDD" id="cd00009">
    <property type="entry name" value="AAA"/>
    <property type="match status" value="1"/>
</dbReference>
<dbReference type="InterPro" id="IPR025943">
    <property type="entry name" value="Sigma_54_int_dom_ATP-bd_2"/>
</dbReference>
<gene>
    <name evidence="9" type="ORF">ACCI51_06625</name>
</gene>
<dbReference type="PROSITE" id="PS50110">
    <property type="entry name" value="RESPONSE_REGULATORY"/>
    <property type="match status" value="1"/>
</dbReference>
<dbReference type="EMBL" id="JBGMEL010000005">
    <property type="protein sequence ID" value="MFA0790215.1"/>
    <property type="molecule type" value="Genomic_DNA"/>
</dbReference>
<feature type="domain" description="Sigma-54 factor interaction" evidence="7">
    <location>
        <begin position="155"/>
        <end position="380"/>
    </location>
</feature>
<evidence type="ECO:0000313" key="10">
    <source>
        <dbReference type="Proteomes" id="UP001569414"/>
    </source>
</evidence>
<reference evidence="9 10" key="1">
    <citation type="submission" date="2024-08" db="EMBL/GenBank/DDBJ databases">
        <authorList>
            <person name="Ishaq N."/>
        </authorList>
    </citation>
    <scope>NUCLEOTIDE SEQUENCE [LARGE SCALE GENOMIC DNA]</scope>
    <source>
        <strain evidence="9 10">JCM 30400</strain>
    </source>
</reference>
<dbReference type="Gene3D" id="3.40.50.300">
    <property type="entry name" value="P-loop containing nucleotide triphosphate hydrolases"/>
    <property type="match status" value="1"/>
</dbReference>
<comment type="caution">
    <text evidence="9">The sequence shown here is derived from an EMBL/GenBank/DDBJ whole genome shotgun (WGS) entry which is preliminary data.</text>
</comment>
<keyword evidence="4" id="KW-0238">DNA-binding</keyword>
<dbReference type="Pfam" id="PF00158">
    <property type="entry name" value="Sigma54_activat"/>
    <property type="match status" value="1"/>
</dbReference>
<dbReference type="InterPro" id="IPR002197">
    <property type="entry name" value="HTH_Fis"/>
</dbReference>
<sequence>MDKILIIDDNSGIVSALEILLSLHELQPLCAITPQAGLQLLRENKDICLVIQDMNFTADTTSGEEGRELFFAIREINPDLPIILLTAWTQLEMAVELVRAGAADYLGKPWDDNKLIATINNLLELGELQKRQRASQQQAMNARSALQEKYDLRDIIYRSDKMQQLLEMATQVATSDVPVLITGPNGAGKEKIAEIVQVNSQLRDGPFVKVNVGALPEDLMEAELFGAEPGAYTGAGNRAREGRFEAADNGTLFLDEIGELSASGQVKLLRVLQTGEFQRLGSSQTRKVKVRVISATNSDLPKAIAEGIFRQDLFYRLNVIELRLPPLCERPEDIAPLAMNFLLENSNSKKLSPQAVTALTRYLWPGNVRELQNVMQRASVLCREETIDENLLALPEHTQIEKADVNFEPSRELLQQTLTSCNGIIAQAARELGMSRQALYRRLEKHGIPY</sequence>
<evidence type="ECO:0000256" key="4">
    <source>
        <dbReference type="ARBA" id="ARBA00023125"/>
    </source>
</evidence>
<evidence type="ECO:0000256" key="3">
    <source>
        <dbReference type="ARBA" id="ARBA00023015"/>
    </source>
</evidence>
<feature type="modified residue" description="4-aspartylphosphate" evidence="6">
    <location>
        <position position="53"/>
    </location>
</feature>
<organism evidence="9 10">
    <name type="scientific">Microbulbifer echini</name>
    <dbReference type="NCBI Taxonomy" id="1529067"/>
    <lineage>
        <taxon>Bacteria</taxon>
        <taxon>Pseudomonadati</taxon>
        <taxon>Pseudomonadota</taxon>
        <taxon>Gammaproteobacteria</taxon>
        <taxon>Cellvibrionales</taxon>
        <taxon>Microbulbiferaceae</taxon>
        <taxon>Microbulbifer</taxon>
    </lineage>
</organism>
<dbReference type="SMART" id="SM00382">
    <property type="entry name" value="AAA"/>
    <property type="match status" value="1"/>
</dbReference>
<evidence type="ECO:0000256" key="5">
    <source>
        <dbReference type="ARBA" id="ARBA00023163"/>
    </source>
</evidence>
<keyword evidence="6" id="KW-0597">Phosphoprotein</keyword>
<keyword evidence="2" id="KW-0067">ATP-binding</keyword>
<dbReference type="InterPro" id="IPR002078">
    <property type="entry name" value="Sigma_54_int"/>
</dbReference>
<dbReference type="Pfam" id="PF02954">
    <property type="entry name" value="HTH_8"/>
    <property type="match status" value="1"/>
</dbReference>
<dbReference type="InterPro" id="IPR009057">
    <property type="entry name" value="Homeodomain-like_sf"/>
</dbReference>
<dbReference type="Gene3D" id="1.10.8.60">
    <property type="match status" value="1"/>
</dbReference>
<accession>A0ABV4NLI1</accession>
<dbReference type="SUPFAM" id="SSF52172">
    <property type="entry name" value="CheY-like"/>
    <property type="match status" value="1"/>
</dbReference>
<keyword evidence="1" id="KW-0547">Nucleotide-binding</keyword>
<protein>
    <submittedName>
        <fullName evidence="9">Sigma-54-dependent transcriptional regulator</fullName>
    </submittedName>
</protein>
<evidence type="ECO:0000259" key="8">
    <source>
        <dbReference type="PROSITE" id="PS50110"/>
    </source>
</evidence>
<dbReference type="Pfam" id="PF00072">
    <property type="entry name" value="Response_reg"/>
    <property type="match status" value="1"/>
</dbReference>
<dbReference type="PRINTS" id="PR01590">
    <property type="entry name" value="HTHFIS"/>
</dbReference>
<dbReference type="Gene3D" id="1.10.10.60">
    <property type="entry name" value="Homeodomain-like"/>
    <property type="match status" value="1"/>
</dbReference>
<dbReference type="PROSITE" id="PS50045">
    <property type="entry name" value="SIGMA54_INTERACT_4"/>
    <property type="match status" value="1"/>
</dbReference>
<keyword evidence="10" id="KW-1185">Reference proteome</keyword>
<dbReference type="InterPro" id="IPR058031">
    <property type="entry name" value="AAA_lid_NorR"/>
</dbReference>
<dbReference type="SUPFAM" id="SSF52540">
    <property type="entry name" value="P-loop containing nucleoside triphosphate hydrolases"/>
    <property type="match status" value="1"/>
</dbReference>
<dbReference type="Pfam" id="PF25601">
    <property type="entry name" value="AAA_lid_14"/>
    <property type="match status" value="1"/>
</dbReference>
<dbReference type="PROSITE" id="PS00688">
    <property type="entry name" value="SIGMA54_INTERACT_3"/>
    <property type="match status" value="1"/>
</dbReference>
<feature type="domain" description="Response regulatory" evidence="8">
    <location>
        <begin position="3"/>
        <end position="123"/>
    </location>
</feature>
<dbReference type="Proteomes" id="UP001569414">
    <property type="component" value="Unassembled WGS sequence"/>
</dbReference>
<dbReference type="SMART" id="SM00448">
    <property type="entry name" value="REC"/>
    <property type="match status" value="1"/>
</dbReference>
<proteinExistence type="predicted"/>
<evidence type="ECO:0000259" key="7">
    <source>
        <dbReference type="PROSITE" id="PS50045"/>
    </source>
</evidence>
<name>A0ABV4NLI1_9GAMM</name>
<dbReference type="RefSeq" id="WP_299579931.1">
    <property type="nucleotide sequence ID" value="NZ_JBGMEL010000005.1"/>
</dbReference>
<dbReference type="InterPro" id="IPR027417">
    <property type="entry name" value="P-loop_NTPase"/>
</dbReference>
<evidence type="ECO:0000256" key="2">
    <source>
        <dbReference type="ARBA" id="ARBA00022840"/>
    </source>
</evidence>
<evidence type="ECO:0000313" key="9">
    <source>
        <dbReference type="EMBL" id="MFA0790215.1"/>
    </source>
</evidence>
<dbReference type="PANTHER" id="PTHR32071">
    <property type="entry name" value="TRANSCRIPTIONAL REGULATORY PROTEIN"/>
    <property type="match status" value="1"/>
</dbReference>
<dbReference type="Gene3D" id="3.40.50.2300">
    <property type="match status" value="1"/>
</dbReference>
<dbReference type="PROSITE" id="PS00676">
    <property type="entry name" value="SIGMA54_INTERACT_2"/>
    <property type="match status" value="1"/>
</dbReference>